<dbReference type="AlphaFoldDB" id="A0A5M9N440"/>
<dbReference type="GeneID" id="54327940"/>
<dbReference type="VEuPathDB" id="FungiDB:EYZ11_006356"/>
<evidence type="ECO:0000313" key="2">
    <source>
        <dbReference type="Proteomes" id="UP000324241"/>
    </source>
</evidence>
<evidence type="ECO:0000313" key="1">
    <source>
        <dbReference type="EMBL" id="KAA8649337.1"/>
    </source>
</evidence>
<proteinExistence type="predicted"/>
<accession>A0A5M9N440</accession>
<dbReference type="RefSeq" id="XP_033428698.1">
    <property type="nucleotide sequence ID" value="XM_033569892.1"/>
</dbReference>
<dbReference type="EMBL" id="QUQM01000003">
    <property type="protein sequence ID" value="KAA8649337.1"/>
    <property type="molecule type" value="Genomic_DNA"/>
</dbReference>
<gene>
    <name evidence="1" type="ORF">ATNIH1004_005238</name>
</gene>
<dbReference type="OrthoDB" id="435038at2759"/>
<comment type="caution">
    <text evidence="1">The sequence shown here is derived from an EMBL/GenBank/DDBJ whole genome shotgun (WGS) entry which is preliminary data.</text>
</comment>
<sequence length="81" mass="8677">MAGPAMIGTLHAVLLCSSESDEIFNTFQGDLTLLGTPKYLGSDAGAVSLHDLALCRGWDIYDWIIGPIEDLMGAMTAYLDI</sequence>
<name>A0A5M9N440_9EURO</name>
<reference evidence="1 2" key="1">
    <citation type="submission" date="2019-08" db="EMBL/GenBank/DDBJ databases">
        <title>The genome sequence of a newly discovered highly antifungal drug resistant Aspergillus species, Aspergillus tanneri NIH 1004.</title>
        <authorList>
            <person name="Mounaud S."/>
            <person name="Singh I."/>
            <person name="Joardar V."/>
            <person name="Pakala S."/>
            <person name="Pakala S."/>
            <person name="Venepally P."/>
            <person name="Chung J.K."/>
            <person name="Losada L."/>
            <person name="Nierman W.C."/>
        </authorList>
    </citation>
    <scope>NUCLEOTIDE SEQUENCE [LARGE SCALE GENOMIC DNA]</scope>
    <source>
        <strain evidence="1 2">NIH1004</strain>
    </source>
</reference>
<protein>
    <submittedName>
        <fullName evidence="1">Uncharacterized protein</fullName>
    </submittedName>
</protein>
<organism evidence="1 2">
    <name type="scientific">Aspergillus tanneri</name>
    <dbReference type="NCBI Taxonomy" id="1220188"/>
    <lineage>
        <taxon>Eukaryota</taxon>
        <taxon>Fungi</taxon>
        <taxon>Dikarya</taxon>
        <taxon>Ascomycota</taxon>
        <taxon>Pezizomycotina</taxon>
        <taxon>Eurotiomycetes</taxon>
        <taxon>Eurotiomycetidae</taxon>
        <taxon>Eurotiales</taxon>
        <taxon>Aspergillaceae</taxon>
        <taxon>Aspergillus</taxon>
        <taxon>Aspergillus subgen. Circumdati</taxon>
    </lineage>
</organism>
<dbReference type="Proteomes" id="UP000324241">
    <property type="component" value="Unassembled WGS sequence"/>
</dbReference>